<dbReference type="RefSeq" id="WP_154542512.1">
    <property type="nucleotide sequence ID" value="NZ_VULO01000001.1"/>
</dbReference>
<dbReference type="GO" id="GO:0005829">
    <property type="term" value="C:cytosol"/>
    <property type="evidence" value="ECO:0007669"/>
    <property type="project" value="TreeGrafter"/>
</dbReference>
<evidence type="ECO:0000259" key="1">
    <source>
        <dbReference type="Pfam" id="PF00248"/>
    </source>
</evidence>
<feature type="domain" description="NADP-dependent oxidoreductase" evidence="1">
    <location>
        <begin position="6"/>
        <end position="299"/>
    </location>
</feature>
<gene>
    <name evidence="2" type="ORF">FYJ24_00220</name>
</gene>
<organism evidence="2 3">
    <name type="scientific">Scrofimicrobium canadense</name>
    <dbReference type="NCBI Taxonomy" id="2652290"/>
    <lineage>
        <taxon>Bacteria</taxon>
        <taxon>Bacillati</taxon>
        <taxon>Actinomycetota</taxon>
        <taxon>Actinomycetes</taxon>
        <taxon>Actinomycetales</taxon>
        <taxon>Actinomycetaceae</taxon>
        <taxon>Scrofimicrobium</taxon>
    </lineage>
</organism>
<sequence>MLDVYPLCLGTNTFGWTSTPNESFAVLDEYVEAGGNFIDSADSYSAWASGNSGGESELIIGQWLAKGADRSNIVIATKVGKAPGRTGLSAGTIKGAAEDSLRRLGTDYIDLYYAHAEDLEVPVEESVAAFTELVDEGKIRYVGLSNHSPERIRQWMEIAPAKAKPVALQPHYNLVCRQDFEEKLLPLAKEYDLAVMPYFSLAAGLLTGKYQGKGLEGERAGMVGAYQGNGVAKSVDALIEIAHSHNVEPAAIAIAWLLAQDTVTAPIASARVPSQLPPLLEGVTIVLSPEENTRLDEVSRGL</sequence>
<dbReference type="SUPFAM" id="SSF51430">
    <property type="entry name" value="NAD(P)-linked oxidoreductase"/>
    <property type="match status" value="1"/>
</dbReference>
<dbReference type="InterPro" id="IPR023210">
    <property type="entry name" value="NADP_OxRdtase_dom"/>
</dbReference>
<dbReference type="PANTHER" id="PTHR43364:SF6">
    <property type="entry name" value="OXIDOREDUCTASE-RELATED"/>
    <property type="match status" value="1"/>
</dbReference>
<dbReference type="EMBL" id="VULO01000001">
    <property type="protein sequence ID" value="MSS83216.1"/>
    <property type="molecule type" value="Genomic_DNA"/>
</dbReference>
<comment type="caution">
    <text evidence="2">The sequence shown here is derived from an EMBL/GenBank/DDBJ whole genome shotgun (WGS) entry which is preliminary data.</text>
</comment>
<keyword evidence="3" id="KW-1185">Reference proteome</keyword>
<dbReference type="InterPro" id="IPR036812">
    <property type="entry name" value="NAD(P)_OxRdtase_dom_sf"/>
</dbReference>
<reference evidence="2 3" key="1">
    <citation type="submission" date="2019-08" db="EMBL/GenBank/DDBJ databases">
        <title>In-depth cultivation of the pig gut microbiome towards novel bacterial diversity and tailored functional studies.</title>
        <authorList>
            <person name="Wylensek D."/>
            <person name="Hitch T.C.A."/>
            <person name="Clavel T."/>
        </authorList>
    </citation>
    <scope>NUCLEOTIDE SEQUENCE [LARGE SCALE GENOMIC DNA]</scope>
    <source>
        <strain evidence="2 3">WB03_NA08</strain>
    </source>
</reference>
<dbReference type="InterPro" id="IPR020471">
    <property type="entry name" value="AKR"/>
</dbReference>
<dbReference type="InterPro" id="IPR050523">
    <property type="entry name" value="AKR_Detox_Biosynth"/>
</dbReference>
<accession>A0A6N7W4R2</accession>
<dbReference type="Gene3D" id="3.20.20.100">
    <property type="entry name" value="NADP-dependent oxidoreductase domain"/>
    <property type="match status" value="1"/>
</dbReference>
<dbReference type="PANTHER" id="PTHR43364">
    <property type="entry name" value="NADH-SPECIFIC METHYLGLYOXAL REDUCTASE-RELATED"/>
    <property type="match status" value="1"/>
</dbReference>
<evidence type="ECO:0000313" key="3">
    <source>
        <dbReference type="Proteomes" id="UP000470875"/>
    </source>
</evidence>
<evidence type="ECO:0000313" key="2">
    <source>
        <dbReference type="EMBL" id="MSS83216.1"/>
    </source>
</evidence>
<dbReference type="GO" id="GO:0016491">
    <property type="term" value="F:oxidoreductase activity"/>
    <property type="evidence" value="ECO:0007669"/>
    <property type="project" value="InterPro"/>
</dbReference>
<dbReference type="PRINTS" id="PR00069">
    <property type="entry name" value="ALDKETRDTASE"/>
</dbReference>
<name>A0A6N7W4R2_9ACTO</name>
<protein>
    <submittedName>
        <fullName evidence="2">Aldo/keto reductase</fullName>
    </submittedName>
</protein>
<dbReference type="Pfam" id="PF00248">
    <property type="entry name" value="Aldo_ket_red"/>
    <property type="match status" value="1"/>
</dbReference>
<dbReference type="AlphaFoldDB" id="A0A6N7W4R2"/>
<proteinExistence type="predicted"/>
<dbReference type="Proteomes" id="UP000470875">
    <property type="component" value="Unassembled WGS sequence"/>
</dbReference>